<dbReference type="OrthoDB" id="3265169at2759"/>
<dbReference type="STRING" id="68775.A0A5C3LY43"/>
<name>A0A5C3LY43_9AGAR</name>
<evidence type="ECO:0000256" key="1">
    <source>
        <dbReference type="SAM" id="MobiDB-lite"/>
    </source>
</evidence>
<proteinExistence type="predicted"/>
<sequence>MANPNYFAFPGAAQPGGSPYHAPSGLPAWGGGPPPNSAPGYMNPYGTPNQIPSSPWSPLPGSVAPLPAGYPVFQQPAFYPTTPQPPSPYAHPYPVSPEGFAGGLSPLLLRRSVSNPGYGRPGLNGYSAHDPARRPRDWREDYSLKGGLGSYLLRIGRLRSDVKEWTDTTRRTLSALLLYSPSFTHTSSPPIIYDIRNPPLFPSSLSFPKLGRAANELDLAQVILSPPAVVMRLFHERFPWYIDIEATHDNGVTLYDLLTQMFEQLNTQISERHYWNEEMGEQERVKIDEAFRRRVDGREEEVRVGVKRVDFLGDLVIFEGLARGRGGMWEMKLAQRM</sequence>
<keyword evidence="4" id="KW-1185">Reference proteome</keyword>
<evidence type="ECO:0000313" key="4">
    <source>
        <dbReference type="Proteomes" id="UP000308652"/>
    </source>
</evidence>
<dbReference type="EMBL" id="ML213608">
    <property type="protein sequence ID" value="TFK37333.1"/>
    <property type="molecule type" value="Genomic_DNA"/>
</dbReference>
<gene>
    <name evidence="3" type="ORF">BDQ12DRAFT_685191</name>
</gene>
<reference evidence="3 4" key="1">
    <citation type="journal article" date="2019" name="Nat. Ecol. Evol.">
        <title>Megaphylogeny resolves global patterns of mushroom evolution.</title>
        <authorList>
            <person name="Varga T."/>
            <person name="Krizsan K."/>
            <person name="Foldi C."/>
            <person name="Dima B."/>
            <person name="Sanchez-Garcia M."/>
            <person name="Sanchez-Ramirez S."/>
            <person name="Szollosi G.J."/>
            <person name="Szarkandi J.G."/>
            <person name="Papp V."/>
            <person name="Albert L."/>
            <person name="Andreopoulos W."/>
            <person name="Angelini C."/>
            <person name="Antonin V."/>
            <person name="Barry K.W."/>
            <person name="Bougher N.L."/>
            <person name="Buchanan P."/>
            <person name="Buyck B."/>
            <person name="Bense V."/>
            <person name="Catcheside P."/>
            <person name="Chovatia M."/>
            <person name="Cooper J."/>
            <person name="Damon W."/>
            <person name="Desjardin D."/>
            <person name="Finy P."/>
            <person name="Geml J."/>
            <person name="Haridas S."/>
            <person name="Hughes K."/>
            <person name="Justo A."/>
            <person name="Karasinski D."/>
            <person name="Kautmanova I."/>
            <person name="Kiss B."/>
            <person name="Kocsube S."/>
            <person name="Kotiranta H."/>
            <person name="LaButti K.M."/>
            <person name="Lechner B.E."/>
            <person name="Liimatainen K."/>
            <person name="Lipzen A."/>
            <person name="Lukacs Z."/>
            <person name="Mihaltcheva S."/>
            <person name="Morgado L.N."/>
            <person name="Niskanen T."/>
            <person name="Noordeloos M.E."/>
            <person name="Ohm R.A."/>
            <person name="Ortiz-Santana B."/>
            <person name="Ovrebo C."/>
            <person name="Racz N."/>
            <person name="Riley R."/>
            <person name="Savchenko A."/>
            <person name="Shiryaev A."/>
            <person name="Soop K."/>
            <person name="Spirin V."/>
            <person name="Szebenyi C."/>
            <person name="Tomsovsky M."/>
            <person name="Tulloss R.E."/>
            <person name="Uehling J."/>
            <person name="Grigoriev I.V."/>
            <person name="Vagvolgyi C."/>
            <person name="Papp T."/>
            <person name="Martin F.M."/>
            <person name="Miettinen O."/>
            <person name="Hibbett D.S."/>
            <person name="Nagy L.G."/>
        </authorList>
    </citation>
    <scope>NUCLEOTIDE SEQUENCE [LARGE SCALE GENOMIC DNA]</scope>
    <source>
        <strain evidence="3 4">CBS 166.37</strain>
    </source>
</reference>
<accession>A0A5C3LY43</accession>
<protein>
    <recommendedName>
        <fullName evidence="2">DUF6699 domain-containing protein</fullName>
    </recommendedName>
</protein>
<dbReference type="Proteomes" id="UP000308652">
    <property type="component" value="Unassembled WGS sequence"/>
</dbReference>
<dbReference type="InterPro" id="IPR046522">
    <property type="entry name" value="DUF6699"/>
</dbReference>
<evidence type="ECO:0000259" key="2">
    <source>
        <dbReference type="Pfam" id="PF20415"/>
    </source>
</evidence>
<evidence type="ECO:0000313" key="3">
    <source>
        <dbReference type="EMBL" id="TFK37333.1"/>
    </source>
</evidence>
<organism evidence="3 4">
    <name type="scientific">Crucibulum laeve</name>
    <dbReference type="NCBI Taxonomy" id="68775"/>
    <lineage>
        <taxon>Eukaryota</taxon>
        <taxon>Fungi</taxon>
        <taxon>Dikarya</taxon>
        <taxon>Basidiomycota</taxon>
        <taxon>Agaricomycotina</taxon>
        <taxon>Agaricomycetes</taxon>
        <taxon>Agaricomycetidae</taxon>
        <taxon>Agaricales</taxon>
        <taxon>Agaricineae</taxon>
        <taxon>Nidulariaceae</taxon>
        <taxon>Crucibulum</taxon>
    </lineage>
</organism>
<feature type="region of interest" description="Disordered" evidence="1">
    <location>
        <begin position="13"/>
        <end position="47"/>
    </location>
</feature>
<dbReference type="Pfam" id="PF20415">
    <property type="entry name" value="DUF6699"/>
    <property type="match status" value="1"/>
</dbReference>
<dbReference type="AlphaFoldDB" id="A0A5C3LY43"/>
<feature type="domain" description="DUF6699" evidence="2">
    <location>
        <begin position="191"/>
        <end position="326"/>
    </location>
</feature>